<dbReference type="InterPro" id="IPR011009">
    <property type="entry name" value="Kinase-like_dom_sf"/>
</dbReference>
<dbReference type="Gene3D" id="1.10.287.650">
    <property type="entry name" value="L27 domain"/>
    <property type="match status" value="1"/>
</dbReference>
<accession>A0A164RYD4</accession>
<dbReference type="FunFam" id="3.30.200.20:FF:000051">
    <property type="entry name" value="Peripheral plasma membrane protein CASK isoform B"/>
    <property type="match status" value="1"/>
</dbReference>
<dbReference type="PROSITE" id="PS50011">
    <property type="entry name" value="PROTEIN_KINASE_DOM"/>
    <property type="match status" value="1"/>
</dbReference>
<dbReference type="Proteomes" id="UP000076858">
    <property type="component" value="Unassembled WGS sequence"/>
</dbReference>
<dbReference type="OrthoDB" id="336747at2759"/>
<dbReference type="Gene3D" id="3.30.200.20">
    <property type="entry name" value="Phosphorylase Kinase, domain 1"/>
    <property type="match status" value="1"/>
</dbReference>
<dbReference type="STRING" id="35525.A0A164RYD4"/>
<dbReference type="Gene3D" id="1.10.510.10">
    <property type="entry name" value="Transferase(Phosphotransferase) domain 1"/>
    <property type="match status" value="1"/>
</dbReference>
<name>A0A164RYD4_9CRUS</name>
<keyword evidence="3" id="KW-1185">Reference proteome</keyword>
<gene>
    <name evidence="2" type="ORF">APZ42_026778</name>
</gene>
<dbReference type="InterPro" id="IPR020635">
    <property type="entry name" value="Tyr_kinase_cat_dom"/>
</dbReference>
<dbReference type="Gene3D" id="6.10.140.620">
    <property type="match status" value="1"/>
</dbReference>
<evidence type="ECO:0000313" key="2">
    <source>
        <dbReference type="EMBL" id="KZS09058.1"/>
    </source>
</evidence>
<dbReference type="GO" id="GO:0004713">
    <property type="term" value="F:protein tyrosine kinase activity"/>
    <property type="evidence" value="ECO:0007669"/>
    <property type="project" value="InterPro"/>
</dbReference>
<dbReference type="Pfam" id="PF00069">
    <property type="entry name" value="Pkinase"/>
    <property type="match status" value="1"/>
</dbReference>
<dbReference type="SUPFAM" id="SSF101288">
    <property type="entry name" value="L27 domain"/>
    <property type="match status" value="1"/>
</dbReference>
<dbReference type="PANTHER" id="PTHR24347">
    <property type="entry name" value="SERINE/THREONINE-PROTEIN KINASE"/>
    <property type="match status" value="1"/>
</dbReference>
<keyword evidence="2" id="KW-0808">Transferase</keyword>
<dbReference type="InterPro" id="IPR008266">
    <property type="entry name" value="Tyr_kinase_AS"/>
</dbReference>
<dbReference type="AlphaFoldDB" id="A0A164RYD4"/>
<dbReference type="InterPro" id="IPR000719">
    <property type="entry name" value="Prot_kinase_dom"/>
</dbReference>
<evidence type="ECO:0000259" key="1">
    <source>
        <dbReference type="PROSITE" id="PS50011"/>
    </source>
</evidence>
<dbReference type="InterPro" id="IPR036892">
    <property type="entry name" value="L27_dom_sf"/>
</dbReference>
<organism evidence="2 3">
    <name type="scientific">Daphnia magna</name>
    <dbReference type="NCBI Taxonomy" id="35525"/>
    <lineage>
        <taxon>Eukaryota</taxon>
        <taxon>Metazoa</taxon>
        <taxon>Ecdysozoa</taxon>
        <taxon>Arthropoda</taxon>
        <taxon>Crustacea</taxon>
        <taxon>Branchiopoda</taxon>
        <taxon>Diplostraca</taxon>
        <taxon>Cladocera</taxon>
        <taxon>Anomopoda</taxon>
        <taxon>Daphniidae</taxon>
        <taxon>Daphnia</taxon>
    </lineage>
</organism>
<protein>
    <submittedName>
        <fullName evidence="2">Putative Calcium/calmodulin-dependent protein kinase type II subunit alpha</fullName>
    </submittedName>
</protein>
<keyword evidence="2" id="KW-0418">Kinase</keyword>
<comment type="caution">
    <text evidence="2">The sequence shown here is derived from an EMBL/GenBank/DDBJ whole genome shotgun (WGS) entry which is preliminary data.</text>
</comment>
<reference evidence="2 3" key="1">
    <citation type="submission" date="2016-03" db="EMBL/GenBank/DDBJ databases">
        <title>EvidentialGene: Evidence-directed Construction of Genes on Genomes.</title>
        <authorList>
            <person name="Gilbert D.G."/>
            <person name="Choi J.-H."/>
            <person name="Mockaitis K."/>
            <person name="Colbourne J."/>
            <person name="Pfrender M."/>
        </authorList>
    </citation>
    <scope>NUCLEOTIDE SEQUENCE [LARGE SCALE GENOMIC DNA]</scope>
    <source>
        <strain evidence="2 3">Xinb3</strain>
        <tissue evidence="2">Complete organism</tissue>
    </source>
</reference>
<proteinExistence type="predicted"/>
<sequence>MTEDDILFDEAYELQEVIWRGSCSTIRRCTHRLTAQHFAVKIVDAAKFTAIPSLTLDNLKLEATICHMLKHPHIVELLETYSSEGMVYMVYELMEGADLCIEIVKRATSGFVYSEAVASHYFRQVLEALRYCHDHDIIHRDLRPHNILLANKENSAPVKLAGFGCAKRITDEDVATSGRLGDSFYISPEMALNRPHGKASDVWSAGVLLHILLSGTQPFLGTGESLRYTICSGELHFDAPVWGAISDHAKDLLQQLLHHSWKKKKKPKLDCLICIQNRDKCASRDHLHLTVEEMRIFNARRKLKSLIVATANSIKWGHPSLDPNCDAFSDIDEDESISNHAVNAVLDSIDEIQFLQDTPWIQRDVESMRQVLSSSRLHLLLTLFNRSVDIDRNLNDSNMVLFWVPQLYDKISCRVLPSHRLATSDAVKRYRHATDVLRELPRSVRETPDVRELRDVLSNPFLKVSSNRLNINFYPIGGGRRFVRLLRSHSFRSDGELVVRPRCKGEDYGQQFISVSTSSIRIITASRRHLRRSSSIPTITITNSNSNNNSISIIRFREKYTCTRISHLPRILITNSNQRSSIIFFSIKVSIVSSSTISHVLSAVPNPHLIIIRATIPNMSDLTRAAQCIVRFATGWMSMVFPALVINRTFRRRLPFVACHTVDTIRFT</sequence>
<dbReference type="PROSITE" id="PS00109">
    <property type="entry name" value="PROTEIN_KINASE_TYR"/>
    <property type="match status" value="1"/>
</dbReference>
<dbReference type="SUPFAM" id="SSF56112">
    <property type="entry name" value="Protein kinase-like (PK-like)"/>
    <property type="match status" value="1"/>
</dbReference>
<dbReference type="EMBL" id="LRGB01002121">
    <property type="protein sequence ID" value="KZS09058.1"/>
    <property type="molecule type" value="Genomic_DNA"/>
</dbReference>
<dbReference type="GO" id="GO:0005524">
    <property type="term" value="F:ATP binding"/>
    <property type="evidence" value="ECO:0007669"/>
    <property type="project" value="InterPro"/>
</dbReference>
<feature type="domain" description="Protein kinase" evidence="1">
    <location>
        <begin position="12"/>
        <end position="289"/>
    </location>
</feature>
<evidence type="ECO:0000313" key="3">
    <source>
        <dbReference type="Proteomes" id="UP000076858"/>
    </source>
</evidence>
<dbReference type="FunFam" id="1.10.510.10:FF:001592">
    <property type="entry name" value="Peripheral plasma membrane protein CASK"/>
    <property type="match status" value="1"/>
</dbReference>
<dbReference type="SMART" id="SM00219">
    <property type="entry name" value="TyrKc"/>
    <property type="match status" value="1"/>
</dbReference>